<proteinExistence type="predicted"/>
<protein>
    <submittedName>
        <fullName evidence="2">Transmembrane protein</fullName>
    </submittedName>
</protein>
<organism evidence="2">
    <name type="scientific">Strongyloides stercoralis</name>
    <name type="common">Threadworm</name>
    <dbReference type="NCBI Taxonomy" id="6248"/>
    <lineage>
        <taxon>Eukaryota</taxon>
        <taxon>Metazoa</taxon>
        <taxon>Ecdysozoa</taxon>
        <taxon>Nematoda</taxon>
        <taxon>Chromadorea</taxon>
        <taxon>Rhabditida</taxon>
        <taxon>Tylenchina</taxon>
        <taxon>Panagrolaimomorpha</taxon>
        <taxon>Strongyloidoidea</taxon>
        <taxon>Strongyloididae</taxon>
        <taxon>Strongyloides</taxon>
    </lineage>
</organism>
<keyword evidence="1" id="KW-0472">Membrane</keyword>
<keyword evidence="1" id="KW-1133">Transmembrane helix</keyword>
<evidence type="ECO:0000313" key="2">
    <source>
        <dbReference type="WBParaSite" id="SSTP_0000001750.1"/>
    </source>
</evidence>
<keyword evidence="1" id="KW-0812">Transmembrane</keyword>
<evidence type="ECO:0000256" key="1">
    <source>
        <dbReference type="SAM" id="Phobius"/>
    </source>
</evidence>
<reference evidence="2" key="1">
    <citation type="submission" date="2015-08" db="UniProtKB">
        <authorList>
            <consortium name="WormBaseParasite"/>
        </authorList>
    </citation>
    <scope>IDENTIFICATION</scope>
</reference>
<dbReference type="AlphaFoldDB" id="A0A0K0DS02"/>
<accession>A0A0K0DS02</accession>
<dbReference type="WBParaSite" id="SSTP_0000001750.1">
    <property type="protein sequence ID" value="SSTP_0000001750.1"/>
    <property type="gene ID" value="SSTP_0000001750"/>
</dbReference>
<feature type="transmembrane region" description="Helical" evidence="1">
    <location>
        <begin position="64"/>
        <end position="87"/>
    </location>
</feature>
<sequence>MKSKITSEFATSLLKLNKYVFFSYKKELQQYCILLIINEKISRVVCLNQIRSLFYLLTFIYQNVWVTILNTLSFIFFIIFSILYLFIQF</sequence>
<name>A0A0K0DS02_STRER</name>